<keyword evidence="3" id="KW-1185">Reference proteome</keyword>
<dbReference type="Proteomes" id="UP001597368">
    <property type="component" value="Unassembled WGS sequence"/>
</dbReference>
<protein>
    <submittedName>
        <fullName evidence="2">DUF3040 domain-containing protein</fullName>
    </submittedName>
</protein>
<comment type="caution">
    <text evidence="2">The sequence shown here is derived from an EMBL/GenBank/DDBJ whole genome shotgun (WGS) entry which is preliminary data.</text>
</comment>
<gene>
    <name evidence="2" type="ORF">ACFSKW_40895</name>
</gene>
<reference evidence="3" key="1">
    <citation type="journal article" date="2019" name="Int. J. Syst. Evol. Microbiol.">
        <title>The Global Catalogue of Microorganisms (GCM) 10K type strain sequencing project: providing services to taxonomists for standard genome sequencing and annotation.</title>
        <authorList>
            <consortium name="The Broad Institute Genomics Platform"/>
            <consortium name="The Broad Institute Genome Sequencing Center for Infectious Disease"/>
            <person name="Wu L."/>
            <person name="Ma J."/>
        </authorList>
    </citation>
    <scope>NUCLEOTIDE SEQUENCE [LARGE SCALE GENOMIC DNA]</scope>
    <source>
        <strain evidence="3">ICMP 6774ER</strain>
    </source>
</reference>
<accession>A0ABW4T799</accession>
<dbReference type="EMBL" id="JBHUFV010000061">
    <property type="protein sequence ID" value="MFD1937848.1"/>
    <property type="molecule type" value="Genomic_DNA"/>
</dbReference>
<evidence type="ECO:0000256" key="1">
    <source>
        <dbReference type="SAM" id="Phobius"/>
    </source>
</evidence>
<evidence type="ECO:0000313" key="2">
    <source>
        <dbReference type="EMBL" id="MFD1937848.1"/>
    </source>
</evidence>
<dbReference type="InterPro" id="IPR021401">
    <property type="entry name" value="DUF3040"/>
</dbReference>
<keyword evidence="1" id="KW-0812">Transmembrane</keyword>
<organism evidence="2 3">
    <name type="scientific">Nonomuraea mangrovi</name>
    <dbReference type="NCBI Taxonomy" id="2316207"/>
    <lineage>
        <taxon>Bacteria</taxon>
        <taxon>Bacillati</taxon>
        <taxon>Actinomycetota</taxon>
        <taxon>Actinomycetes</taxon>
        <taxon>Streptosporangiales</taxon>
        <taxon>Streptosporangiaceae</taxon>
        <taxon>Nonomuraea</taxon>
    </lineage>
</organism>
<keyword evidence="1" id="KW-0472">Membrane</keyword>
<proteinExistence type="predicted"/>
<dbReference type="Pfam" id="PF11239">
    <property type="entry name" value="DUF3040"/>
    <property type="match status" value="1"/>
</dbReference>
<keyword evidence="1" id="KW-1133">Transmembrane helix</keyword>
<evidence type="ECO:0000313" key="3">
    <source>
        <dbReference type="Proteomes" id="UP001597368"/>
    </source>
</evidence>
<sequence>MSLSARERQILDAIARQFAAEEPALARGFSEHGRGRVTAERITAERSKGRWEAWPVALIAVCLAVFAVVLLLSGNSRT</sequence>
<dbReference type="RefSeq" id="WP_379579389.1">
    <property type="nucleotide sequence ID" value="NZ_JBHUFV010000061.1"/>
</dbReference>
<feature type="transmembrane region" description="Helical" evidence="1">
    <location>
        <begin position="53"/>
        <end position="72"/>
    </location>
</feature>
<name>A0ABW4T799_9ACTN</name>